<keyword evidence="3" id="KW-0813">Transport</keyword>
<dbReference type="Pfam" id="PF02108">
    <property type="entry name" value="FliH"/>
    <property type="match status" value="1"/>
</dbReference>
<accession>A0A942YEZ8</accession>
<evidence type="ECO:0000313" key="10">
    <source>
        <dbReference type="EMBL" id="MBS4193982.1"/>
    </source>
</evidence>
<proteinExistence type="inferred from homology"/>
<dbReference type="RefSeq" id="WP_213123208.1">
    <property type="nucleotide sequence ID" value="NZ_JAGYPG010000001.1"/>
</dbReference>
<dbReference type="EMBL" id="JAGYPG010000001">
    <property type="protein sequence ID" value="MBS4193982.1"/>
    <property type="molecule type" value="Genomic_DNA"/>
</dbReference>
<dbReference type="PANTHER" id="PTHR34982:SF1">
    <property type="entry name" value="FLAGELLAR ASSEMBLY PROTEIN FLIH"/>
    <property type="match status" value="1"/>
</dbReference>
<dbReference type="InterPro" id="IPR018035">
    <property type="entry name" value="Flagellar_FliH/T3SS_HrpE"/>
</dbReference>
<keyword evidence="5" id="KW-0653">Protein transport</keyword>
<evidence type="ECO:0000256" key="6">
    <source>
        <dbReference type="ARBA" id="ARBA00023225"/>
    </source>
</evidence>
<dbReference type="InterPro" id="IPR051472">
    <property type="entry name" value="T3SS_Stator/FliH"/>
</dbReference>
<evidence type="ECO:0000256" key="1">
    <source>
        <dbReference type="ARBA" id="ARBA00003041"/>
    </source>
</evidence>
<reference evidence="10 11" key="1">
    <citation type="submission" date="2021-05" db="EMBL/GenBank/DDBJ databases">
        <title>Novel Bacillus species.</title>
        <authorList>
            <person name="Liu G."/>
        </authorList>
    </citation>
    <scope>NUCLEOTIDE SEQUENCE [LARGE SCALE GENOMIC DNA]</scope>
    <source>
        <strain evidence="11">FJAT-49780</strain>
    </source>
</reference>
<feature type="coiled-coil region" evidence="8">
    <location>
        <begin position="42"/>
        <end position="91"/>
    </location>
</feature>
<dbReference type="GO" id="GO:0005829">
    <property type="term" value="C:cytosol"/>
    <property type="evidence" value="ECO:0007669"/>
    <property type="project" value="TreeGrafter"/>
</dbReference>
<name>A0A942YEZ8_9BACI</name>
<keyword evidence="10" id="KW-0966">Cell projection</keyword>
<keyword evidence="8" id="KW-0175">Coiled coil</keyword>
<keyword evidence="10" id="KW-0282">Flagellum</keyword>
<dbReference type="AlphaFoldDB" id="A0A942YEZ8"/>
<evidence type="ECO:0000256" key="7">
    <source>
        <dbReference type="NCBIfam" id="TIGR03825"/>
    </source>
</evidence>
<dbReference type="PANTHER" id="PTHR34982">
    <property type="entry name" value="YOP PROTEINS TRANSLOCATION PROTEIN L"/>
    <property type="match status" value="1"/>
</dbReference>
<keyword evidence="4" id="KW-1005">Bacterial flagellum biogenesis</keyword>
<evidence type="ECO:0000313" key="11">
    <source>
        <dbReference type="Proteomes" id="UP000681414"/>
    </source>
</evidence>
<evidence type="ECO:0000256" key="5">
    <source>
        <dbReference type="ARBA" id="ARBA00022927"/>
    </source>
</evidence>
<gene>
    <name evidence="10" type="primary">fliH</name>
    <name evidence="10" type="ORF">KHA97_02690</name>
</gene>
<comment type="caution">
    <text evidence="10">The sequence shown here is derived from an EMBL/GenBank/DDBJ whole genome shotgun (WGS) entry which is preliminary data.</text>
</comment>
<evidence type="ECO:0000256" key="4">
    <source>
        <dbReference type="ARBA" id="ARBA00022795"/>
    </source>
</evidence>
<evidence type="ECO:0000256" key="2">
    <source>
        <dbReference type="ARBA" id="ARBA00006602"/>
    </source>
</evidence>
<dbReference type="GO" id="GO:0044781">
    <property type="term" value="P:bacterial-type flagellum organization"/>
    <property type="evidence" value="ECO:0007669"/>
    <property type="project" value="UniProtKB-KW"/>
</dbReference>
<dbReference type="GO" id="GO:0015031">
    <property type="term" value="P:protein transport"/>
    <property type="evidence" value="ECO:0007669"/>
    <property type="project" value="UniProtKB-KW"/>
</dbReference>
<feature type="domain" description="Flagellar assembly protein FliH/Type III secretion system HrpE" evidence="9">
    <location>
        <begin position="116"/>
        <end position="241"/>
    </location>
</feature>
<comment type="similarity">
    <text evidence="2">Belongs to the FliH family.</text>
</comment>
<keyword evidence="6" id="KW-1006">Bacterial flagellum protein export</keyword>
<evidence type="ECO:0000259" key="9">
    <source>
        <dbReference type="Pfam" id="PF02108"/>
    </source>
</evidence>
<keyword evidence="10" id="KW-0969">Cilium</keyword>
<dbReference type="InterPro" id="IPR022524">
    <property type="entry name" value="FliH_Bacilli"/>
</dbReference>
<organism evidence="10 11">
    <name type="scientific">Lederbergia citri</name>
    <dbReference type="NCBI Taxonomy" id="2833580"/>
    <lineage>
        <taxon>Bacteria</taxon>
        <taxon>Bacillati</taxon>
        <taxon>Bacillota</taxon>
        <taxon>Bacilli</taxon>
        <taxon>Bacillales</taxon>
        <taxon>Bacillaceae</taxon>
        <taxon>Lederbergia</taxon>
    </lineage>
</organism>
<comment type="function">
    <text evidence="1">Needed for flagellar regrowth and assembly.</text>
</comment>
<protein>
    <recommendedName>
        <fullName evidence="7">Flagellar assembly protein FliH</fullName>
    </recommendedName>
</protein>
<dbReference type="Proteomes" id="UP000681414">
    <property type="component" value="Unassembled WGS sequence"/>
</dbReference>
<evidence type="ECO:0000256" key="8">
    <source>
        <dbReference type="SAM" id="Coils"/>
    </source>
</evidence>
<evidence type="ECO:0000256" key="3">
    <source>
        <dbReference type="ARBA" id="ARBA00022448"/>
    </source>
</evidence>
<dbReference type="NCBIfam" id="TIGR03825">
    <property type="entry name" value="FliH_bacil"/>
    <property type="match status" value="1"/>
</dbReference>
<sequence>MSKLIKNSSSQLLNNDAKVIKVRKIESLHQEHDEQINQTIFMEERAEILRNAELEAQKLLEEAKLKVDQMIEQVEMRRTEWQEEEQRLASEAYEKGLHLGIEEGRQNGYTEYASLIEKAKDVVDSSKKAFQSYLESSEPTIVEIAIKAAERIMYTSLADEEERFIPLVKRALKEAKDFKEVQIHVHPLQYELLLSEKNELDAIFPHGIQCFIYPDEDLEEYSCFIESENGRIDASVSSQLVELKKNLMELLKGDD</sequence>
<keyword evidence="11" id="KW-1185">Reference proteome</keyword>